<keyword evidence="2" id="KW-1133">Transmembrane helix</keyword>
<dbReference type="AlphaFoldDB" id="A0A9Q3XBH2"/>
<gene>
    <name evidence="3" type="ORF">KUV31_02440</name>
</gene>
<proteinExistence type="predicted"/>
<dbReference type="PANTHER" id="PTHR34980">
    <property type="entry name" value="INNER MEMBRANE PROTEIN-RELATED-RELATED"/>
    <property type="match status" value="1"/>
</dbReference>
<evidence type="ECO:0000256" key="1">
    <source>
        <dbReference type="SAM" id="MobiDB-lite"/>
    </source>
</evidence>
<dbReference type="EMBL" id="JAHVKP010000001">
    <property type="protein sequence ID" value="MBY6217193.1"/>
    <property type="molecule type" value="Genomic_DNA"/>
</dbReference>
<keyword evidence="2" id="KW-0812">Transmembrane</keyword>
<evidence type="ECO:0000313" key="3">
    <source>
        <dbReference type="EMBL" id="MBY6217193.1"/>
    </source>
</evidence>
<name>A0A9Q3XBH2_9SPHN</name>
<evidence type="ECO:0000256" key="2">
    <source>
        <dbReference type="SAM" id="Phobius"/>
    </source>
</evidence>
<organism evidence="3 4">
    <name type="scientific">Qipengyuania aquimaris</name>
    <dbReference type="NCBI Taxonomy" id="255984"/>
    <lineage>
        <taxon>Bacteria</taxon>
        <taxon>Pseudomonadati</taxon>
        <taxon>Pseudomonadota</taxon>
        <taxon>Alphaproteobacteria</taxon>
        <taxon>Sphingomonadales</taxon>
        <taxon>Erythrobacteraceae</taxon>
        <taxon>Qipengyuania</taxon>
    </lineage>
</organism>
<dbReference type="Pfam" id="PF05656">
    <property type="entry name" value="DUF805"/>
    <property type="match status" value="1"/>
</dbReference>
<reference evidence="3" key="1">
    <citation type="submission" date="2021-06" db="EMBL/GenBank/DDBJ databases">
        <title>50 bacteria genomes isolated from Dapeng, Shenzhen, China.</title>
        <authorList>
            <person name="Zheng W."/>
            <person name="Yu S."/>
            <person name="Huang Y."/>
        </authorList>
    </citation>
    <scope>NUCLEOTIDE SEQUENCE</scope>
    <source>
        <strain evidence="3">DP4N28-2</strain>
    </source>
</reference>
<protein>
    <submittedName>
        <fullName evidence="3">DUF805 domain-containing protein</fullName>
    </submittedName>
</protein>
<comment type="caution">
    <text evidence="3">The sequence shown here is derived from an EMBL/GenBank/DDBJ whole genome shotgun (WGS) entry which is preliminary data.</text>
</comment>
<accession>A0A9Q3XBH2</accession>
<dbReference type="InterPro" id="IPR008523">
    <property type="entry name" value="DUF805"/>
</dbReference>
<dbReference type="GO" id="GO:0005886">
    <property type="term" value="C:plasma membrane"/>
    <property type="evidence" value="ECO:0007669"/>
    <property type="project" value="TreeGrafter"/>
</dbReference>
<feature type="compositionally biased region" description="Basic and acidic residues" evidence="1">
    <location>
        <begin position="135"/>
        <end position="150"/>
    </location>
</feature>
<evidence type="ECO:0000313" key="4">
    <source>
        <dbReference type="Proteomes" id="UP000824927"/>
    </source>
</evidence>
<dbReference type="RefSeq" id="WP_222404376.1">
    <property type="nucleotide sequence ID" value="NZ_JAHVKP010000001.1"/>
</dbReference>
<dbReference type="Proteomes" id="UP000824927">
    <property type="component" value="Unassembled WGS sequence"/>
</dbReference>
<dbReference type="PANTHER" id="PTHR34980:SF2">
    <property type="entry name" value="INNER MEMBRANE PROTEIN YHAH-RELATED"/>
    <property type="match status" value="1"/>
</dbReference>
<feature type="compositionally biased region" description="Pro residues" evidence="1">
    <location>
        <begin position="154"/>
        <end position="164"/>
    </location>
</feature>
<sequence length="164" mass="19021">MTNWLIVPIRRMMDFKGRSRRREFWIFSLALFALWIALFALADTLFPMAEQQAGEALVEDAPPLSEDANSFLMWVGLPLFLFFGWVHLALSIRRLHDTGRSGWWYLVVLIPWIGTIVGLIWLLQDGQPFETIYGEDPKGREPPPPRRDPEFDYIPPPAAPVRRD</sequence>
<keyword evidence="2" id="KW-0472">Membrane</keyword>
<feature type="transmembrane region" description="Helical" evidence="2">
    <location>
        <begin position="102"/>
        <end position="123"/>
    </location>
</feature>
<feature type="region of interest" description="Disordered" evidence="1">
    <location>
        <begin position="133"/>
        <end position="164"/>
    </location>
</feature>
<feature type="transmembrane region" description="Helical" evidence="2">
    <location>
        <begin position="71"/>
        <end position="90"/>
    </location>
</feature>